<proteinExistence type="predicted"/>
<name>A0A2N0WG26_9GAMM</name>
<sequence length="61" mass="7050">MKIKITIILTFLVFILGYVAYVDAQTKKRQELLKIVQDAENSLNTIQHSPHTHLSSYPRSH</sequence>
<evidence type="ECO:0000313" key="2">
    <source>
        <dbReference type="Proteomes" id="UP000233553"/>
    </source>
</evidence>
<reference evidence="1 2" key="1">
    <citation type="submission" date="2017-12" db="EMBL/GenBank/DDBJ databases">
        <title>Draft Genome sequences of multiple microbial strains isolated from spacecraft associated surfaces.</title>
        <authorList>
            <person name="Seuylemezian A."/>
            <person name="Vaishampayan P."/>
            <person name="Venkateswaran K."/>
        </authorList>
    </citation>
    <scope>NUCLEOTIDE SEQUENCE [LARGE SCALE GENOMIC DNA]</scope>
    <source>
        <strain evidence="1 2">2P01AA</strain>
    </source>
</reference>
<dbReference type="AlphaFoldDB" id="A0A2N0WG26"/>
<dbReference type="EMBL" id="PISJ01000012">
    <property type="protein sequence ID" value="PKF34009.1"/>
    <property type="molecule type" value="Genomic_DNA"/>
</dbReference>
<dbReference type="RefSeq" id="WP_101236326.1">
    <property type="nucleotide sequence ID" value="NZ_CP158965.1"/>
</dbReference>
<organism evidence="1 2">
    <name type="scientific">Acinetobacter proteolyticus</name>
    <dbReference type="NCBI Taxonomy" id="1776741"/>
    <lineage>
        <taxon>Bacteria</taxon>
        <taxon>Pseudomonadati</taxon>
        <taxon>Pseudomonadota</taxon>
        <taxon>Gammaproteobacteria</taxon>
        <taxon>Moraxellales</taxon>
        <taxon>Moraxellaceae</taxon>
        <taxon>Acinetobacter</taxon>
    </lineage>
</organism>
<comment type="caution">
    <text evidence="1">The sequence shown here is derived from an EMBL/GenBank/DDBJ whole genome shotgun (WGS) entry which is preliminary data.</text>
</comment>
<evidence type="ECO:0000313" key="1">
    <source>
        <dbReference type="EMBL" id="PKF34009.1"/>
    </source>
</evidence>
<gene>
    <name evidence="1" type="ORF">CW311_09190</name>
</gene>
<accession>A0A2N0WG26</accession>
<protein>
    <submittedName>
        <fullName evidence="1">Uncharacterized protein</fullName>
    </submittedName>
</protein>
<dbReference type="Proteomes" id="UP000233553">
    <property type="component" value="Unassembled WGS sequence"/>
</dbReference>